<keyword evidence="1" id="KW-0802">TPR repeat</keyword>
<sequence length="446" mass="49725">MKKNYFYTASLVLLVIAGIVLFQKYQNQSKPIPPLRERQGPISTTSEWLNTKAAIQGLQRKLREQPGDLKSKLLLAFAYMQEARVTGEHPYYYPAALQLVEEILDREPDDQVLMYEATVAKATIQLSLHQFAKALKTGKAALEINDRGAAVYGVLCDANVELGHYEEAIAMADKMASLRPDLKSYSRVSYLREINGDMPGAIEAMQLAVDAGFPGLEQTAWVTVTLGSLYEKTGDLKSAEAQYNQTLAQSPNYAFALGGLGRLAVKQKDYQTAEKLFTQAAGIIPEFSFQEELVRLYQQQGRTLKAQATMEDLLKGLEEDQEAGHVVDLELANIHLHLGKDPAKALLYALKEYHRRPDNIDVCKALAEIYYQKRDYRTAATYLKKATRTSSQEASLVCLEGLITYHLGDQVQGAHLIQKSLVLNPYQNTTLSTEGQQLVNKAISKI</sequence>
<dbReference type="Pfam" id="PF13432">
    <property type="entry name" value="TPR_16"/>
    <property type="match status" value="1"/>
</dbReference>
<protein>
    <submittedName>
        <fullName evidence="2">Tetratricopeptide repeat protein</fullName>
    </submittedName>
</protein>
<dbReference type="PANTHER" id="PTHR12558">
    <property type="entry name" value="CELL DIVISION CYCLE 16,23,27"/>
    <property type="match status" value="1"/>
</dbReference>
<dbReference type="InterPro" id="IPR019734">
    <property type="entry name" value="TPR_rpt"/>
</dbReference>
<dbReference type="AlphaFoldDB" id="A0A7G7G2D1"/>
<accession>A0A7G7G2D1</accession>
<name>A0A7G7G2D1_9BACT</name>
<dbReference type="InterPro" id="IPR011990">
    <property type="entry name" value="TPR-like_helical_dom_sf"/>
</dbReference>
<feature type="repeat" description="TPR" evidence="1">
    <location>
        <begin position="220"/>
        <end position="253"/>
    </location>
</feature>
<dbReference type="SMART" id="SM00028">
    <property type="entry name" value="TPR"/>
    <property type="match status" value="5"/>
</dbReference>
<proteinExistence type="predicted"/>
<evidence type="ECO:0000313" key="3">
    <source>
        <dbReference type="Proteomes" id="UP000515237"/>
    </source>
</evidence>
<dbReference type="KEGG" id="aswu:HUW51_00725"/>
<evidence type="ECO:0000313" key="2">
    <source>
        <dbReference type="EMBL" id="QNF31315.1"/>
    </source>
</evidence>
<dbReference type="Gene3D" id="1.25.40.10">
    <property type="entry name" value="Tetratricopeptide repeat domain"/>
    <property type="match status" value="3"/>
</dbReference>
<evidence type="ECO:0000256" key="1">
    <source>
        <dbReference type="PROSITE-ProRule" id="PRU00339"/>
    </source>
</evidence>
<dbReference type="RefSeq" id="WP_185269981.1">
    <property type="nucleotide sequence ID" value="NZ_CP055155.1"/>
</dbReference>
<keyword evidence="3" id="KW-1185">Reference proteome</keyword>
<dbReference type="SUPFAM" id="SSF48452">
    <property type="entry name" value="TPR-like"/>
    <property type="match status" value="2"/>
</dbReference>
<dbReference type="PROSITE" id="PS50005">
    <property type="entry name" value="TPR"/>
    <property type="match status" value="2"/>
</dbReference>
<dbReference type="PANTHER" id="PTHR12558:SF13">
    <property type="entry name" value="CELL DIVISION CYCLE PROTEIN 27 HOMOLOG"/>
    <property type="match status" value="1"/>
</dbReference>
<feature type="repeat" description="TPR" evidence="1">
    <location>
        <begin position="254"/>
        <end position="287"/>
    </location>
</feature>
<dbReference type="Pfam" id="PF13176">
    <property type="entry name" value="TPR_7"/>
    <property type="match status" value="1"/>
</dbReference>
<dbReference type="Proteomes" id="UP000515237">
    <property type="component" value="Plasmid unnamed2"/>
</dbReference>
<gene>
    <name evidence="2" type="ORF">HUW51_00725</name>
</gene>
<dbReference type="EMBL" id="CP055155">
    <property type="protein sequence ID" value="QNF31315.1"/>
    <property type="molecule type" value="Genomic_DNA"/>
</dbReference>
<reference evidence="2 3" key="1">
    <citation type="journal article" date="2018" name="Int. J. Syst. Evol. Microbiol.">
        <title>Adhaeribacter swui sp. nov., isolated from wet mud.</title>
        <authorList>
            <person name="Kim D.U."/>
            <person name="Kim K.W."/>
            <person name="Kang M.S."/>
            <person name="Kim J.Y."/>
            <person name="Jang J.H."/>
            <person name="Kim M.K."/>
        </authorList>
    </citation>
    <scope>NUCLEOTIDE SEQUENCE [LARGE SCALE GENOMIC DNA]</scope>
    <source>
        <strain evidence="2 3">KCTC 52873</strain>
        <plasmid evidence="2">unnamed2</plasmid>
    </source>
</reference>
<organism evidence="2 3">
    <name type="scientific">Adhaeribacter swui</name>
    <dbReference type="NCBI Taxonomy" id="2086471"/>
    <lineage>
        <taxon>Bacteria</taxon>
        <taxon>Pseudomonadati</taxon>
        <taxon>Bacteroidota</taxon>
        <taxon>Cytophagia</taxon>
        <taxon>Cytophagales</taxon>
        <taxon>Hymenobacteraceae</taxon>
        <taxon>Adhaeribacter</taxon>
    </lineage>
</organism>
<geneLocation type="plasmid" evidence="2 3">
    <name>unnamed2</name>
</geneLocation>
<keyword evidence="2" id="KW-0614">Plasmid</keyword>